<gene>
    <name evidence="1" type="ORF">PEPS_36670</name>
</gene>
<sequence>MIKILIDTILKTYWINSKINNGKKLYFNNVLFPSFLESVNNHFIISEHYELRDAFSKSPVKGLMNSIFNPNKFFFNALDLSVAINISINGYCNEKYVNNDEIVNSANYICELLKKQMYQDKIIRELLKELDKDLKNFDFYIEREKIKKTLNDKIEIFKTYFGRFDDKNYSSGVKVYYQANNESWINWKDENSIDINHNCVEFESGFFLCGFNYKLFSGESLKIATSENGKEFFNPQKYKWGDNVIWAQ</sequence>
<keyword evidence="1" id="KW-0614">Plasmid</keyword>
<evidence type="ECO:0000313" key="2">
    <source>
        <dbReference type="Proteomes" id="UP001354989"/>
    </source>
</evidence>
<keyword evidence="2" id="KW-1185">Reference proteome</keyword>
<protein>
    <submittedName>
        <fullName evidence="1">Uncharacterized protein</fullName>
    </submittedName>
</protein>
<dbReference type="RefSeq" id="WP_338398691.1">
    <property type="nucleotide sequence ID" value="NZ_AP025294.1"/>
</dbReference>
<name>A0ABN6LEB8_9BACT</name>
<reference evidence="1 2" key="1">
    <citation type="submission" date="2021-12" db="EMBL/GenBank/DDBJ databases">
        <title>Genome sequencing of bacteria with rrn-lacking chromosome and rrn-plasmid.</title>
        <authorList>
            <person name="Anda M."/>
            <person name="Iwasaki W."/>
        </authorList>
    </citation>
    <scope>NUCLEOTIDE SEQUENCE [LARGE SCALE GENOMIC DNA]</scope>
    <source>
        <strain evidence="1 2">NBRC 101262</strain>
        <plasmid evidence="1 2">pPP2</plasmid>
    </source>
</reference>
<geneLocation type="plasmid" evidence="1 2">
    <name>pPP2</name>
</geneLocation>
<evidence type="ECO:0000313" key="1">
    <source>
        <dbReference type="EMBL" id="BDD01387.1"/>
    </source>
</evidence>
<organism evidence="1 2">
    <name type="scientific">Persicobacter psychrovividus</name>
    <dbReference type="NCBI Taxonomy" id="387638"/>
    <lineage>
        <taxon>Bacteria</taxon>
        <taxon>Pseudomonadati</taxon>
        <taxon>Bacteroidota</taxon>
        <taxon>Cytophagia</taxon>
        <taxon>Cytophagales</taxon>
        <taxon>Persicobacteraceae</taxon>
        <taxon>Persicobacter</taxon>
    </lineage>
</organism>
<dbReference type="Proteomes" id="UP001354989">
    <property type="component" value="Plasmid pPP2"/>
</dbReference>
<accession>A0ABN6LEB8</accession>
<dbReference type="EMBL" id="AP025294">
    <property type="protein sequence ID" value="BDD01387.1"/>
    <property type="molecule type" value="Genomic_DNA"/>
</dbReference>
<proteinExistence type="predicted"/>